<protein>
    <recommendedName>
        <fullName evidence="4">DUF4239 domain-containing protein</fullName>
    </recommendedName>
</protein>
<dbReference type="EMBL" id="JALN02000001">
    <property type="protein sequence ID" value="KDF00713.1"/>
    <property type="molecule type" value="Genomic_DNA"/>
</dbReference>
<organism evidence="2 3">
    <name type="scientific">Mycolicibacterium aromaticivorans JS19b1 = JCM 16368</name>
    <dbReference type="NCBI Taxonomy" id="1440774"/>
    <lineage>
        <taxon>Bacteria</taxon>
        <taxon>Bacillati</taxon>
        <taxon>Actinomycetota</taxon>
        <taxon>Actinomycetes</taxon>
        <taxon>Mycobacteriales</taxon>
        <taxon>Mycobacteriaceae</taxon>
        <taxon>Mycolicibacterium</taxon>
    </lineage>
</organism>
<keyword evidence="1" id="KW-0812">Transmembrane</keyword>
<keyword evidence="1" id="KW-1133">Transmembrane helix</keyword>
<feature type="transmembrane region" description="Helical" evidence="1">
    <location>
        <begin position="7"/>
        <end position="30"/>
    </location>
</feature>
<dbReference type="STRING" id="1440774.Y900_017645"/>
<feature type="transmembrane region" description="Helical" evidence="1">
    <location>
        <begin position="50"/>
        <end position="70"/>
    </location>
</feature>
<sequence length="262" mass="28572">MIWLLQLPAPLVGVVVVVITVGLAVLGLVLSRRILPQRRLARSGSVAGHVFDLAGVLYAVLVAFVVVVVWEQLNQAERGTEAEASAISDLLRDSTGLPVADRAGIQQSLIDYTKDVVDDEFPRMRRGETIEQQSEHLTAVWNSFLHIEPTKQSEIAFYQQSITRLDELGSARKTRISGSQSEIPGELWVLLLGGGMVMLLFTYTFPSSDVVIHGALIALAGSLLAFVLYLTFAMEHPFVGSIAVQPTAYESVLDTWSQLAGK</sequence>
<evidence type="ECO:0000313" key="2">
    <source>
        <dbReference type="EMBL" id="KDF00713.1"/>
    </source>
</evidence>
<dbReference type="Proteomes" id="UP000022835">
    <property type="component" value="Unassembled WGS sequence"/>
</dbReference>
<dbReference type="eggNOG" id="ENOG5030DSB">
    <property type="taxonomic scope" value="Bacteria"/>
</dbReference>
<comment type="caution">
    <text evidence="2">The sequence shown here is derived from an EMBL/GenBank/DDBJ whole genome shotgun (WGS) entry which is preliminary data.</text>
</comment>
<evidence type="ECO:0008006" key="4">
    <source>
        <dbReference type="Google" id="ProtNLM"/>
    </source>
</evidence>
<dbReference type="InterPro" id="IPR025333">
    <property type="entry name" value="DUF4239"/>
</dbReference>
<evidence type="ECO:0000256" key="1">
    <source>
        <dbReference type="SAM" id="Phobius"/>
    </source>
</evidence>
<dbReference type="RefSeq" id="WP_036347084.1">
    <property type="nucleotide sequence ID" value="NZ_JALN02000001.1"/>
</dbReference>
<evidence type="ECO:0000313" key="3">
    <source>
        <dbReference type="Proteomes" id="UP000022835"/>
    </source>
</evidence>
<accession>A0A064CPH5</accession>
<feature type="transmembrane region" description="Helical" evidence="1">
    <location>
        <begin position="187"/>
        <end position="205"/>
    </location>
</feature>
<dbReference type="Pfam" id="PF14023">
    <property type="entry name" value="Bestrophin-like"/>
    <property type="match status" value="1"/>
</dbReference>
<keyword evidence="3" id="KW-1185">Reference proteome</keyword>
<keyword evidence="1" id="KW-0472">Membrane</keyword>
<name>A0A064CPH5_9MYCO</name>
<reference evidence="2" key="1">
    <citation type="submission" date="2014-05" db="EMBL/GenBank/DDBJ databases">
        <title>Genome sequence of Mycobacterium aromaticivorans strain JS19b1T (= DSM 45407T).</title>
        <authorList>
            <person name="Kwak Y."/>
            <person name="Park G.-S."/>
            <person name="Li Q.X."/>
            <person name="Lee S.-E."/>
            <person name="Shin J.-H."/>
        </authorList>
    </citation>
    <scope>NUCLEOTIDE SEQUENCE [LARGE SCALE GENOMIC DNA]</scope>
    <source>
        <strain evidence="2">JS19b1</strain>
    </source>
</reference>
<dbReference type="OrthoDB" id="940913at2"/>
<gene>
    <name evidence="2" type="ORF">Y900_017645</name>
</gene>
<dbReference type="AlphaFoldDB" id="A0A064CPH5"/>
<feature type="transmembrane region" description="Helical" evidence="1">
    <location>
        <begin position="211"/>
        <end position="232"/>
    </location>
</feature>
<proteinExistence type="predicted"/>